<evidence type="ECO:0000313" key="2">
    <source>
        <dbReference type="Proteomes" id="UP000675880"/>
    </source>
</evidence>
<accession>A0ABM8QU70</accession>
<organism evidence="1 2">
    <name type="scientific">Nitrospira defluvii</name>
    <dbReference type="NCBI Taxonomy" id="330214"/>
    <lineage>
        <taxon>Bacteria</taxon>
        <taxon>Pseudomonadati</taxon>
        <taxon>Nitrospirota</taxon>
        <taxon>Nitrospiria</taxon>
        <taxon>Nitrospirales</taxon>
        <taxon>Nitrospiraceae</taxon>
        <taxon>Nitrospira</taxon>
    </lineage>
</organism>
<comment type="caution">
    <text evidence="1">The sequence shown here is derived from an EMBL/GenBank/DDBJ whole genome shotgun (WGS) entry which is preliminary data.</text>
</comment>
<keyword evidence="2" id="KW-1185">Reference proteome</keyword>
<sequence>MPIDRMIVYFTPSILQQQGQELVELRNGRLKIPWRYRRPTRIVRPYARRAADNPRLQEGGRVRRSHAPTFLAVC</sequence>
<protein>
    <submittedName>
        <fullName evidence="1">Uncharacterized protein</fullName>
    </submittedName>
</protein>
<gene>
    <name evidence="1" type="ORF">NSPZN2_11438</name>
</gene>
<dbReference type="Proteomes" id="UP000675880">
    <property type="component" value="Unassembled WGS sequence"/>
</dbReference>
<name>A0ABM8QU70_9BACT</name>
<evidence type="ECO:0000313" key="1">
    <source>
        <dbReference type="EMBL" id="CAE6715746.1"/>
    </source>
</evidence>
<proteinExistence type="predicted"/>
<reference evidence="1 2" key="1">
    <citation type="submission" date="2021-02" db="EMBL/GenBank/DDBJ databases">
        <authorList>
            <person name="Han P."/>
        </authorList>
    </citation>
    <scope>NUCLEOTIDE SEQUENCE [LARGE SCALE GENOMIC DNA]</scope>
    <source>
        <strain evidence="1">Candidatus Nitrospira sp. ZN2</strain>
    </source>
</reference>
<dbReference type="EMBL" id="CAJNBJ010000001">
    <property type="protein sequence ID" value="CAE6715746.1"/>
    <property type="molecule type" value="Genomic_DNA"/>
</dbReference>